<protein>
    <submittedName>
        <fullName evidence="1">Transposase</fullName>
    </submittedName>
</protein>
<dbReference type="AlphaFoldDB" id="A0A9Q3UVZ3"/>
<comment type="caution">
    <text evidence="1">The sequence shown here is derived from an EMBL/GenBank/DDBJ whole genome shotgun (WGS) entry which is preliminary data.</text>
</comment>
<dbReference type="EMBL" id="JAJJML010000001">
    <property type="protein sequence ID" value="MCC9035013.1"/>
    <property type="molecule type" value="Genomic_DNA"/>
</dbReference>
<accession>A0A9Q3UVZ3</accession>
<evidence type="ECO:0000313" key="3">
    <source>
        <dbReference type="Proteomes" id="UP001107960"/>
    </source>
</evidence>
<sequence length="138" mass="16580">MKINYKDLHIGSIIKRRVEDLGMQTSDIYIKLNCSQARIEEIFQQKSVEVQLLLIFSKLLDFDFFRIYSQHLILYSQHHKDPVKTRINSPEFTRNLYTKEIIDFVLELLNKGIKSRLEIQQDYNIPRSTLQKWISKYN</sequence>
<dbReference type="Proteomes" id="UP001107960">
    <property type="component" value="Unassembled WGS sequence"/>
</dbReference>
<gene>
    <name evidence="1" type="ORF">LNP80_12230</name>
    <name evidence="2" type="ORF">LNP80_22755</name>
</gene>
<evidence type="ECO:0000313" key="1">
    <source>
        <dbReference type="EMBL" id="MCC9035013.1"/>
    </source>
</evidence>
<dbReference type="RefSeq" id="WP_194716174.1">
    <property type="nucleotide sequence ID" value="NZ_JACXXP010000016.1"/>
</dbReference>
<evidence type="ECO:0000313" key="2">
    <source>
        <dbReference type="EMBL" id="MCC9037035.1"/>
    </source>
</evidence>
<name>A0A9Q3UVZ3_9FLAO</name>
<proteinExistence type="predicted"/>
<dbReference type="EMBL" id="JAJJML010000002">
    <property type="protein sequence ID" value="MCC9037035.1"/>
    <property type="molecule type" value="Genomic_DNA"/>
</dbReference>
<organism evidence="1 3">
    <name type="scientific">Chryseobacterium muglaense</name>
    <dbReference type="NCBI Taxonomy" id="2893752"/>
    <lineage>
        <taxon>Bacteria</taxon>
        <taxon>Pseudomonadati</taxon>
        <taxon>Bacteroidota</taxon>
        <taxon>Flavobacteriia</taxon>
        <taxon>Flavobacteriales</taxon>
        <taxon>Weeksellaceae</taxon>
        <taxon>Chryseobacterium group</taxon>
        <taxon>Chryseobacterium</taxon>
    </lineage>
</organism>
<reference evidence="1" key="1">
    <citation type="submission" date="2021-11" db="EMBL/GenBank/DDBJ databases">
        <title>Description of novel Chryseobacterium species.</title>
        <authorList>
            <person name="Saticioglu I.B."/>
            <person name="Ay H."/>
            <person name="Altun S."/>
            <person name="Duman M."/>
        </authorList>
    </citation>
    <scope>NUCLEOTIDE SEQUENCE</scope>
    <source>
        <strain evidence="1">C-39</strain>
    </source>
</reference>